<dbReference type="Proteomes" id="UP000509371">
    <property type="component" value="Chromosome"/>
</dbReference>
<dbReference type="EMBL" id="CP054301">
    <property type="protein sequence ID" value="QKK81885.1"/>
    <property type="molecule type" value="Genomic_DNA"/>
</dbReference>
<feature type="domain" description="Extradiol ring-cleavage dioxygenase class III enzyme subunit B" evidence="1">
    <location>
        <begin position="8"/>
        <end position="272"/>
    </location>
</feature>
<dbReference type="GO" id="GO:0008198">
    <property type="term" value="F:ferrous iron binding"/>
    <property type="evidence" value="ECO:0007669"/>
    <property type="project" value="InterPro"/>
</dbReference>
<gene>
    <name evidence="2" type="ORF">MP3633_3158</name>
</gene>
<accession>A0A859CYX9</accession>
<evidence type="ECO:0000313" key="3">
    <source>
        <dbReference type="Proteomes" id="UP000509371"/>
    </source>
</evidence>
<keyword evidence="2" id="KW-0560">Oxidoreductase</keyword>
<dbReference type="AlphaFoldDB" id="A0A859CYX9"/>
<name>A0A859CYX9_9GAMM</name>
<dbReference type="GO" id="GO:0016702">
    <property type="term" value="F:oxidoreductase activity, acting on single donors with incorporation of molecular oxygen, incorporation of two atoms of oxygen"/>
    <property type="evidence" value="ECO:0007669"/>
    <property type="project" value="UniProtKB-ARBA"/>
</dbReference>
<reference evidence="2 3" key="1">
    <citation type="submission" date="2020-06" db="EMBL/GenBank/DDBJ databases">
        <authorList>
            <person name="Voronona O.L."/>
            <person name="Aksenova E.I."/>
            <person name="Kunda M.S."/>
            <person name="Semenov A.N."/>
            <person name="Ryzhova N."/>
        </authorList>
    </citation>
    <scope>NUCLEOTIDE SEQUENCE [LARGE SCALE GENOMIC DNA]</scope>
    <source>
        <strain evidence="2 3">MPKMM3633</strain>
    </source>
</reference>
<keyword evidence="2" id="KW-0223">Dioxygenase</keyword>
<sequence>MATIVSGFLVPHDPIMFVAPDAPAKDIADKAWGAYETCAVHLADLDVDTVIIIGNDHYMLFGTTCLPQYCIATGDLDGPLDQMPGLKRQLIPNDEALATHIATHGHADGFDWAVARSFTTDHSFSIPFQKIVQRASEIKGKEIKAIPVYLASAVDPFLSMQRSQQLGQAIAKAVKAFKGDERIAVIGSGGISHWVGTKESGTVNEDFDREILAYCLSLDEASIMALSDERILSEGGNGAMELRNFVCAMAAVEADSSELIEYQPVPEWVTGLGFVELKKNPTKS</sequence>
<dbReference type="Pfam" id="PF02900">
    <property type="entry name" value="LigB"/>
    <property type="match status" value="1"/>
</dbReference>
<evidence type="ECO:0000259" key="1">
    <source>
        <dbReference type="Pfam" id="PF02900"/>
    </source>
</evidence>
<dbReference type="InterPro" id="IPR004183">
    <property type="entry name" value="Xdiol_dOase_suB"/>
</dbReference>
<organism evidence="2 3">
    <name type="scientific">Marinomonas primoryensis</name>
    <dbReference type="NCBI Taxonomy" id="178399"/>
    <lineage>
        <taxon>Bacteria</taxon>
        <taxon>Pseudomonadati</taxon>
        <taxon>Pseudomonadota</taxon>
        <taxon>Gammaproteobacteria</taxon>
        <taxon>Oceanospirillales</taxon>
        <taxon>Oceanospirillaceae</taxon>
        <taxon>Marinomonas</taxon>
    </lineage>
</organism>
<dbReference type="SUPFAM" id="SSF53213">
    <property type="entry name" value="LigB-like"/>
    <property type="match status" value="1"/>
</dbReference>
<dbReference type="RefSeq" id="WP_176336225.1">
    <property type="nucleotide sequence ID" value="NZ_BAAAEF010000032.1"/>
</dbReference>
<dbReference type="Gene3D" id="3.40.830.10">
    <property type="entry name" value="LigB-like"/>
    <property type="match status" value="1"/>
</dbReference>
<proteinExistence type="predicted"/>
<evidence type="ECO:0000313" key="2">
    <source>
        <dbReference type="EMBL" id="QKK81885.1"/>
    </source>
</evidence>
<protein>
    <submittedName>
        <fullName evidence="2">3-carboxyethylcatechol 2,3-dioxygenase</fullName>
    </submittedName>
</protein>
<dbReference type="KEGG" id="mpri:MP3633_3158"/>